<name>A0A1D6LSZ4_MAIZE</name>
<dbReference type="AlphaFoldDB" id="A0A1D6LSZ4"/>
<reference evidence="2" key="1">
    <citation type="submission" date="2015-12" db="EMBL/GenBank/DDBJ databases">
        <title>Update maize B73 reference genome by single molecule sequencing technologies.</title>
        <authorList>
            <consortium name="Maize Genome Sequencing Project"/>
            <person name="Ware D."/>
        </authorList>
    </citation>
    <scope>NUCLEOTIDE SEQUENCE</scope>
    <source>
        <tissue evidence="2">Seedling</tissue>
    </source>
</reference>
<dbReference type="EMBL" id="CM000782">
    <property type="protein sequence ID" value="AQK82547.1"/>
    <property type="molecule type" value="Genomic_DNA"/>
</dbReference>
<accession>A0A1D6LSZ4</accession>
<dbReference type="EMBL" id="CM000782">
    <property type="protein sequence ID" value="AQK82548.1"/>
    <property type="molecule type" value="Genomic_DNA"/>
</dbReference>
<evidence type="ECO:0000256" key="1">
    <source>
        <dbReference type="SAM" id="MobiDB-lite"/>
    </source>
</evidence>
<evidence type="ECO:0000313" key="2">
    <source>
        <dbReference type="EMBL" id="AQK82548.1"/>
    </source>
</evidence>
<dbReference type="InParanoid" id="A0A1D6LSZ4"/>
<gene>
    <name evidence="2" type="ORF">ZEAMMB73_Zm00001d036975</name>
</gene>
<proteinExistence type="predicted"/>
<organism evidence="2">
    <name type="scientific">Zea mays</name>
    <name type="common">Maize</name>
    <dbReference type="NCBI Taxonomy" id="4577"/>
    <lineage>
        <taxon>Eukaryota</taxon>
        <taxon>Viridiplantae</taxon>
        <taxon>Streptophyta</taxon>
        <taxon>Embryophyta</taxon>
        <taxon>Tracheophyta</taxon>
        <taxon>Spermatophyta</taxon>
        <taxon>Magnoliopsida</taxon>
        <taxon>Liliopsida</taxon>
        <taxon>Poales</taxon>
        <taxon>Poaceae</taxon>
        <taxon>PACMAD clade</taxon>
        <taxon>Panicoideae</taxon>
        <taxon>Andropogonodae</taxon>
        <taxon>Andropogoneae</taxon>
        <taxon>Tripsacinae</taxon>
        <taxon>Zea</taxon>
    </lineage>
</organism>
<sequence length="88" mass="9770">MVLLQHQQLQQQRQQLEEEDEVLVVATSVLSPDAEKRSGMWRSQRDLNPGGRSPVQICDPPFSTLQIVAVDATEEGLQVSKSTTTTAH</sequence>
<feature type="region of interest" description="Disordered" evidence="1">
    <location>
        <begin position="35"/>
        <end position="58"/>
    </location>
</feature>
<protein>
    <submittedName>
        <fullName evidence="2">Uncharacterized protein</fullName>
    </submittedName>
</protein>